<accession>E4XEB8</accession>
<dbReference type="InParanoid" id="E4XEB8"/>
<dbReference type="Proteomes" id="UP000011014">
    <property type="component" value="Unassembled WGS sequence"/>
</dbReference>
<organism evidence="1">
    <name type="scientific">Oikopleura dioica</name>
    <name type="common">Tunicate</name>
    <dbReference type="NCBI Taxonomy" id="34765"/>
    <lineage>
        <taxon>Eukaryota</taxon>
        <taxon>Metazoa</taxon>
        <taxon>Chordata</taxon>
        <taxon>Tunicata</taxon>
        <taxon>Appendicularia</taxon>
        <taxon>Copelata</taxon>
        <taxon>Oikopleuridae</taxon>
        <taxon>Oikopleura</taxon>
    </lineage>
</organism>
<evidence type="ECO:0000313" key="3">
    <source>
        <dbReference type="Proteomes" id="UP000001307"/>
    </source>
</evidence>
<dbReference type="Proteomes" id="UP000001307">
    <property type="component" value="Unassembled WGS sequence"/>
</dbReference>
<dbReference type="OrthoDB" id="10489402at2759"/>
<proteinExistence type="predicted"/>
<dbReference type="AlphaFoldDB" id="E4XEB8"/>
<evidence type="ECO:0000313" key="2">
    <source>
        <dbReference type="EMBL" id="CBY31259.1"/>
    </source>
</evidence>
<dbReference type="EMBL" id="FN654297">
    <property type="protein sequence ID" value="CBY31259.1"/>
    <property type="molecule type" value="Genomic_DNA"/>
</dbReference>
<gene>
    <name evidence="1" type="ORF">GSOID_T00008523001</name>
    <name evidence="2" type="ORF">GSOID_T00025156001</name>
</gene>
<evidence type="ECO:0000313" key="1">
    <source>
        <dbReference type="EMBL" id="CBY09521.1"/>
    </source>
</evidence>
<protein>
    <submittedName>
        <fullName evidence="1">Uncharacterized protein</fullName>
    </submittedName>
</protein>
<keyword evidence="3" id="KW-1185">Reference proteome</keyword>
<dbReference type="EMBL" id="FN653041">
    <property type="protein sequence ID" value="CBY09521.1"/>
    <property type="molecule type" value="Genomic_DNA"/>
</dbReference>
<reference evidence="1" key="1">
    <citation type="journal article" date="2010" name="Science">
        <title>Plasticity of animal genome architecture unmasked by rapid evolution of a pelagic tunicate.</title>
        <authorList>
            <person name="Denoeud F."/>
            <person name="Henriet S."/>
            <person name="Mungpakdee S."/>
            <person name="Aury J.M."/>
            <person name="Da Silva C."/>
            <person name="Brinkmann H."/>
            <person name="Mikhaleva J."/>
            <person name="Olsen L.C."/>
            <person name="Jubin C."/>
            <person name="Canestro C."/>
            <person name="Bouquet J.M."/>
            <person name="Danks G."/>
            <person name="Poulain J."/>
            <person name="Campsteijn C."/>
            <person name="Adamski M."/>
            <person name="Cross I."/>
            <person name="Yadetie F."/>
            <person name="Muffato M."/>
            <person name="Louis A."/>
            <person name="Butcher S."/>
            <person name="Tsagkogeorga G."/>
            <person name="Konrad A."/>
            <person name="Singh S."/>
            <person name="Jensen M.F."/>
            <person name="Cong E.H."/>
            <person name="Eikeseth-Otteraa H."/>
            <person name="Noel B."/>
            <person name="Anthouard V."/>
            <person name="Porcel B.M."/>
            <person name="Kachouri-Lafond R."/>
            <person name="Nishino A."/>
            <person name="Ugolini M."/>
            <person name="Chourrout P."/>
            <person name="Nishida H."/>
            <person name="Aasland R."/>
            <person name="Huzurbazar S."/>
            <person name="Westhof E."/>
            <person name="Delsuc F."/>
            <person name="Lehrach H."/>
            <person name="Reinhardt R."/>
            <person name="Weissenbach J."/>
            <person name="Roy S.W."/>
            <person name="Artiguenave F."/>
            <person name="Postlethwait J.H."/>
            <person name="Manak J.R."/>
            <person name="Thompson E.M."/>
            <person name="Jaillon O."/>
            <person name="Du Pasquier L."/>
            <person name="Boudinot P."/>
            <person name="Liberles D.A."/>
            <person name="Volff J.N."/>
            <person name="Philippe H."/>
            <person name="Lenhard B."/>
            <person name="Roest Crollius H."/>
            <person name="Wincker P."/>
            <person name="Chourrout D."/>
        </authorList>
    </citation>
    <scope>NUCLEOTIDE SEQUENCE [LARGE SCALE GENOMIC DNA]</scope>
</reference>
<sequence>MNTSQENYEINYEDPGSVKDIRKRFGTRTSTEFIKPKNPSVCAKAGEIIFPETQKIAFPNENNLPKTIQVRDLIKNS</sequence>
<name>E4XEB8_OIKDI</name>